<comment type="caution">
    <text evidence="1">The sequence shown here is derived from an EMBL/GenBank/DDBJ whole genome shotgun (WGS) entry which is preliminary data.</text>
</comment>
<sequence length="119" mass="12314">MSKFVTTTYGNRKGILKFPDHYVTIPITVDNTGVTANADGKKIVPAGTIMGGGVISDATKLAVKKNDVGAEGVLFNDVDVTYGPAPGALLIHGYIDLAKIPEAPVTAAATALKQITFIA</sequence>
<dbReference type="Proteomes" id="UP000640274">
    <property type="component" value="Unassembled WGS sequence"/>
</dbReference>
<evidence type="ECO:0000313" key="1">
    <source>
        <dbReference type="EMBL" id="MBJ6360865.1"/>
    </source>
</evidence>
<keyword evidence="2" id="KW-1185">Reference proteome</keyword>
<accession>A0A934MKB7</accession>
<evidence type="ECO:0000313" key="2">
    <source>
        <dbReference type="Proteomes" id="UP000640274"/>
    </source>
</evidence>
<organism evidence="1 2">
    <name type="scientific">Paenibacillus roseus</name>
    <dbReference type="NCBI Taxonomy" id="2798579"/>
    <lineage>
        <taxon>Bacteria</taxon>
        <taxon>Bacillati</taxon>
        <taxon>Bacillota</taxon>
        <taxon>Bacilli</taxon>
        <taxon>Bacillales</taxon>
        <taxon>Paenibacillaceae</taxon>
        <taxon>Paenibacillus</taxon>
    </lineage>
</organism>
<evidence type="ECO:0008006" key="3">
    <source>
        <dbReference type="Google" id="ProtNLM"/>
    </source>
</evidence>
<protein>
    <recommendedName>
        <fullName evidence="3">Head decoration protein</fullName>
    </recommendedName>
</protein>
<dbReference type="EMBL" id="JAELUP010000014">
    <property type="protein sequence ID" value="MBJ6360865.1"/>
    <property type="molecule type" value="Genomic_DNA"/>
</dbReference>
<proteinExistence type="predicted"/>
<dbReference type="AlphaFoldDB" id="A0A934MKB7"/>
<reference evidence="1" key="1">
    <citation type="submission" date="2020-12" db="EMBL/GenBank/DDBJ databases">
        <authorList>
            <person name="Huq M.A."/>
        </authorList>
    </citation>
    <scope>NUCLEOTIDE SEQUENCE</scope>
    <source>
        <strain evidence="1">MAHUQ-46</strain>
    </source>
</reference>
<gene>
    <name evidence="1" type="ORF">JFN88_05980</name>
</gene>
<dbReference type="RefSeq" id="WP_199018422.1">
    <property type="nucleotide sequence ID" value="NZ_JAELUP010000014.1"/>
</dbReference>
<name>A0A934MKB7_9BACL</name>